<reference evidence="5" key="1">
    <citation type="submission" date="2015-07" db="EMBL/GenBank/DDBJ databases">
        <title>Whole genome sequence of an Ensifer adhaerens strain isolated from a cave pool in the Wind Cave National Park.</title>
        <authorList>
            <person name="Eng W.W.H."/>
            <person name="Gan H.M."/>
            <person name="Barton H.A."/>
            <person name="Savka M.A."/>
        </authorList>
    </citation>
    <scope>NUCLEOTIDE SEQUENCE [LARGE SCALE GENOMIC DNA]</scope>
    <source>
        <strain evidence="5">SD006</strain>
    </source>
</reference>
<dbReference type="SUPFAM" id="SSF55469">
    <property type="entry name" value="FMN-dependent nitroreductase-like"/>
    <property type="match status" value="1"/>
</dbReference>
<gene>
    <name evidence="4" type="ORF">AC244_23205</name>
</gene>
<dbReference type="PATRIC" id="fig|106592.7.peg.2524"/>
<protein>
    <submittedName>
        <fullName evidence="4">Nitroreductase</fullName>
    </submittedName>
</protein>
<evidence type="ECO:0000313" key="4">
    <source>
        <dbReference type="EMBL" id="KOF15506.1"/>
    </source>
</evidence>
<evidence type="ECO:0000259" key="3">
    <source>
        <dbReference type="Pfam" id="PF00881"/>
    </source>
</evidence>
<comment type="caution">
    <text evidence="4">The sequence shown here is derived from an EMBL/GenBank/DDBJ whole genome shotgun (WGS) entry which is preliminary data.</text>
</comment>
<accession>A0A0L8BLG5</accession>
<proteinExistence type="inferred from homology"/>
<dbReference type="Proteomes" id="UP000037425">
    <property type="component" value="Unassembled WGS sequence"/>
</dbReference>
<evidence type="ECO:0000313" key="5">
    <source>
        <dbReference type="Proteomes" id="UP000037425"/>
    </source>
</evidence>
<feature type="domain" description="Nitroreductase" evidence="3">
    <location>
        <begin position="19"/>
        <end position="163"/>
    </location>
</feature>
<name>A0A0L8BLG5_ENSAD</name>
<dbReference type="Gene3D" id="3.40.109.10">
    <property type="entry name" value="NADH Oxidase"/>
    <property type="match status" value="1"/>
</dbReference>
<dbReference type="InterPro" id="IPR029479">
    <property type="entry name" value="Nitroreductase"/>
</dbReference>
<dbReference type="Pfam" id="PF00881">
    <property type="entry name" value="Nitroreductase"/>
    <property type="match status" value="1"/>
</dbReference>
<dbReference type="EMBL" id="LGAP01000019">
    <property type="protein sequence ID" value="KOF15506.1"/>
    <property type="molecule type" value="Genomic_DNA"/>
</dbReference>
<dbReference type="AlphaFoldDB" id="A0A0L8BLG5"/>
<comment type="similarity">
    <text evidence="1">Belongs to the nitroreductase family.</text>
</comment>
<keyword evidence="2" id="KW-0560">Oxidoreductase</keyword>
<dbReference type="GO" id="GO:0016491">
    <property type="term" value="F:oxidoreductase activity"/>
    <property type="evidence" value="ECO:0007669"/>
    <property type="project" value="UniProtKB-KW"/>
</dbReference>
<evidence type="ECO:0000256" key="2">
    <source>
        <dbReference type="ARBA" id="ARBA00023002"/>
    </source>
</evidence>
<dbReference type="OrthoDB" id="9802510at2"/>
<dbReference type="RefSeq" id="WP_053251229.1">
    <property type="nucleotide sequence ID" value="NZ_LGAP01000019.1"/>
</dbReference>
<organism evidence="4 5">
    <name type="scientific">Ensifer adhaerens</name>
    <name type="common">Sinorhizobium morelense</name>
    <dbReference type="NCBI Taxonomy" id="106592"/>
    <lineage>
        <taxon>Bacteria</taxon>
        <taxon>Pseudomonadati</taxon>
        <taxon>Pseudomonadota</taxon>
        <taxon>Alphaproteobacteria</taxon>
        <taxon>Hyphomicrobiales</taxon>
        <taxon>Rhizobiaceae</taxon>
        <taxon>Sinorhizobium/Ensifer group</taxon>
        <taxon>Ensifer</taxon>
    </lineage>
</organism>
<dbReference type="PANTHER" id="PTHR43673">
    <property type="entry name" value="NAD(P)H NITROREDUCTASE YDGI-RELATED"/>
    <property type="match status" value="1"/>
</dbReference>
<sequence>MTESNHRTADHPIDTMFLKRWSPRAFTQEEIGEEELLSLLEAARWAPSASNNQPWRFVYARRGTEHFAAVLDILNESNQRWAKHAAALVIVISKTHTQAASGEMRATYTHAFDPGAAWFSLALQTTVACWHAHAMAGIDRDKAMTTLGVPDYYRVEAAVAIGRLADPSTLPDDLREREKPSQRKPLAELAFEGRFKAE</sequence>
<evidence type="ECO:0000256" key="1">
    <source>
        <dbReference type="ARBA" id="ARBA00007118"/>
    </source>
</evidence>
<dbReference type="InterPro" id="IPR000415">
    <property type="entry name" value="Nitroreductase-like"/>
</dbReference>
<dbReference type="CDD" id="cd02138">
    <property type="entry name" value="TdsD-like"/>
    <property type="match status" value="1"/>
</dbReference>
<dbReference type="PANTHER" id="PTHR43673:SF10">
    <property type="entry name" value="NADH DEHYDROGENASE_NAD(P)H NITROREDUCTASE XCC3605-RELATED"/>
    <property type="match status" value="1"/>
</dbReference>